<keyword evidence="3" id="KW-0119">Carbohydrate metabolism</keyword>
<dbReference type="InterPro" id="IPR043129">
    <property type="entry name" value="ATPase_NBD"/>
</dbReference>
<dbReference type="InterPro" id="IPR036390">
    <property type="entry name" value="WH_DNA-bd_sf"/>
</dbReference>
<dbReference type="Proteomes" id="UP001596378">
    <property type="component" value="Unassembled WGS sequence"/>
</dbReference>
<dbReference type="InterPro" id="IPR000600">
    <property type="entry name" value="ROK"/>
</dbReference>
<dbReference type="SUPFAM" id="SSF53067">
    <property type="entry name" value="Actin-like ATPase domain"/>
    <property type="match status" value="1"/>
</dbReference>
<sequence length="401" mass="44585">MLVSQRNAGLPSPKRLIYTHIAELGQASKAELLERFAMTSSTMTRLLEEMVSEQLILASGFGPSSGGRRPILYETNPEHGYFFGLEISRFSSSLGFFDVRMNPMSFTRWRMDEAMTPERVVEHVAANMRAILNDHKIDSAKVVGVGIGAVGPLDRERGVIVKPKYFSSPGWVDVPICRMIEEQTGFRAELENGANAALMGEQWAMRGSNPLHMLYVHAGVGLRSAMMSYGQIIHGSLDMEGAIGQMIIQTDGPRLSEDGNFGALEAFVSVQALERLAQSRAKISGGQWNDKLRVPPDRIRYELLLQELRQRNAHVEELFEQAASHLGIGLANMINMLHPETVVLGGALMNSYDRFFETAIGIARKNVYYYPEYEPIFTKGELQEDAVATGAALMVWKKMPV</sequence>
<gene>
    <name evidence="5" type="ORF">ACFQMJ_15095</name>
</gene>
<name>A0ABW2FD48_9BACL</name>
<dbReference type="InterPro" id="IPR036388">
    <property type="entry name" value="WH-like_DNA-bd_sf"/>
</dbReference>
<keyword evidence="3" id="KW-0859">Xylose metabolism</keyword>
<dbReference type="RefSeq" id="WP_378049359.1">
    <property type="nucleotide sequence ID" value="NZ_JBHMDN010000020.1"/>
</dbReference>
<feature type="coiled-coil region" evidence="4">
    <location>
        <begin position="298"/>
        <end position="325"/>
    </location>
</feature>
<dbReference type="Pfam" id="PF00480">
    <property type="entry name" value="ROK"/>
    <property type="match status" value="1"/>
</dbReference>
<organism evidence="5 6">
    <name type="scientific">Cohnella cellulosilytica</name>
    <dbReference type="NCBI Taxonomy" id="986710"/>
    <lineage>
        <taxon>Bacteria</taxon>
        <taxon>Bacillati</taxon>
        <taxon>Bacillota</taxon>
        <taxon>Bacilli</taxon>
        <taxon>Bacillales</taxon>
        <taxon>Paenibacillaceae</taxon>
        <taxon>Cohnella</taxon>
    </lineage>
</organism>
<dbReference type="PANTHER" id="PTHR18964">
    <property type="entry name" value="ROK (REPRESSOR, ORF, KINASE) FAMILY"/>
    <property type="match status" value="1"/>
</dbReference>
<evidence type="ECO:0000313" key="6">
    <source>
        <dbReference type="Proteomes" id="UP001596378"/>
    </source>
</evidence>
<keyword evidence="4" id="KW-0175">Coiled coil</keyword>
<evidence type="ECO:0000256" key="1">
    <source>
        <dbReference type="ARBA" id="ARBA00002486"/>
    </source>
</evidence>
<evidence type="ECO:0000313" key="5">
    <source>
        <dbReference type="EMBL" id="MFC7149850.1"/>
    </source>
</evidence>
<evidence type="ECO:0000256" key="4">
    <source>
        <dbReference type="SAM" id="Coils"/>
    </source>
</evidence>
<proteinExistence type="inferred from homology"/>
<dbReference type="SUPFAM" id="SSF46785">
    <property type="entry name" value="Winged helix' DNA-binding domain"/>
    <property type="match status" value="1"/>
</dbReference>
<evidence type="ECO:0000256" key="2">
    <source>
        <dbReference type="ARBA" id="ARBA00006479"/>
    </source>
</evidence>
<dbReference type="Gene3D" id="1.10.10.10">
    <property type="entry name" value="Winged helix-like DNA-binding domain superfamily/Winged helix DNA-binding domain"/>
    <property type="match status" value="1"/>
</dbReference>
<comment type="function">
    <text evidence="1">Transcriptional repressor of xylose-utilizing enzymes.</text>
</comment>
<accession>A0ABW2FD48</accession>
<evidence type="ECO:0000256" key="3">
    <source>
        <dbReference type="ARBA" id="ARBA00022629"/>
    </source>
</evidence>
<dbReference type="EMBL" id="JBHTAI010000008">
    <property type="protein sequence ID" value="MFC7149850.1"/>
    <property type="molecule type" value="Genomic_DNA"/>
</dbReference>
<dbReference type="Gene3D" id="3.30.420.40">
    <property type="match status" value="2"/>
</dbReference>
<dbReference type="PANTHER" id="PTHR18964:SF149">
    <property type="entry name" value="BIFUNCTIONAL UDP-N-ACETYLGLUCOSAMINE 2-EPIMERASE_N-ACETYLMANNOSAMINE KINASE"/>
    <property type="match status" value="1"/>
</dbReference>
<comment type="caution">
    <text evidence="5">The sequence shown here is derived from an EMBL/GenBank/DDBJ whole genome shotgun (WGS) entry which is preliminary data.</text>
</comment>
<reference evidence="6" key="1">
    <citation type="journal article" date="2019" name="Int. J. Syst. Evol. Microbiol.">
        <title>The Global Catalogue of Microorganisms (GCM) 10K type strain sequencing project: providing services to taxonomists for standard genome sequencing and annotation.</title>
        <authorList>
            <consortium name="The Broad Institute Genomics Platform"/>
            <consortium name="The Broad Institute Genome Sequencing Center for Infectious Disease"/>
            <person name="Wu L."/>
            <person name="Ma J."/>
        </authorList>
    </citation>
    <scope>NUCLEOTIDE SEQUENCE [LARGE SCALE GENOMIC DNA]</scope>
    <source>
        <strain evidence="6">KCTC 12907</strain>
    </source>
</reference>
<protein>
    <submittedName>
        <fullName evidence="5">ROK family protein</fullName>
    </submittedName>
</protein>
<keyword evidence="6" id="KW-1185">Reference proteome</keyword>
<comment type="similarity">
    <text evidence="2">Belongs to the ROK (NagC/XylR) family.</text>
</comment>